<proteinExistence type="predicted"/>
<keyword evidence="3" id="KW-0812">Transmembrane</keyword>
<accession>A0A1M7Y660</accession>
<dbReference type="Proteomes" id="UP000184603">
    <property type="component" value="Unassembled WGS sequence"/>
</dbReference>
<dbReference type="PANTHER" id="PTHR45138:SF9">
    <property type="entry name" value="DIGUANYLATE CYCLASE DGCM-RELATED"/>
    <property type="match status" value="1"/>
</dbReference>
<feature type="domain" description="GGDEF" evidence="4">
    <location>
        <begin position="139"/>
        <end position="269"/>
    </location>
</feature>
<dbReference type="InterPro" id="IPR000160">
    <property type="entry name" value="GGDEF_dom"/>
</dbReference>
<keyword evidence="3" id="KW-0472">Membrane</keyword>
<dbReference type="RefSeq" id="WP_073613328.1">
    <property type="nucleotide sequence ID" value="NZ_FRFE01000008.1"/>
</dbReference>
<dbReference type="SUPFAM" id="SSF55073">
    <property type="entry name" value="Nucleotide cyclase"/>
    <property type="match status" value="1"/>
</dbReference>
<gene>
    <name evidence="5" type="ORF">SAMN02745220_02027</name>
</gene>
<evidence type="ECO:0000259" key="4">
    <source>
        <dbReference type="PROSITE" id="PS50887"/>
    </source>
</evidence>
<dbReference type="Gene3D" id="3.30.70.270">
    <property type="match status" value="1"/>
</dbReference>
<evidence type="ECO:0000313" key="6">
    <source>
        <dbReference type="Proteomes" id="UP000184603"/>
    </source>
</evidence>
<comment type="catalytic activity">
    <reaction evidence="2">
        <text>2 GTP = 3',3'-c-di-GMP + 2 diphosphate</text>
        <dbReference type="Rhea" id="RHEA:24898"/>
        <dbReference type="ChEBI" id="CHEBI:33019"/>
        <dbReference type="ChEBI" id="CHEBI:37565"/>
        <dbReference type="ChEBI" id="CHEBI:58805"/>
        <dbReference type="EC" id="2.7.7.65"/>
    </reaction>
</comment>
<dbReference type="NCBIfam" id="TIGR00254">
    <property type="entry name" value="GGDEF"/>
    <property type="match status" value="1"/>
</dbReference>
<evidence type="ECO:0000313" key="5">
    <source>
        <dbReference type="EMBL" id="SHO47885.1"/>
    </source>
</evidence>
<dbReference type="InterPro" id="IPR029787">
    <property type="entry name" value="Nucleotide_cyclase"/>
</dbReference>
<dbReference type="InterPro" id="IPR043128">
    <property type="entry name" value="Rev_trsase/Diguanyl_cyclase"/>
</dbReference>
<dbReference type="OrthoDB" id="9790367at2"/>
<reference evidence="5 6" key="1">
    <citation type="submission" date="2016-12" db="EMBL/GenBank/DDBJ databases">
        <authorList>
            <person name="Song W.-J."/>
            <person name="Kurnit D.M."/>
        </authorList>
    </citation>
    <scope>NUCLEOTIDE SEQUENCE [LARGE SCALE GENOMIC DNA]</scope>
    <source>
        <strain evidence="5 6">DSM 18488</strain>
    </source>
</reference>
<evidence type="ECO:0000256" key="2">
    <source>
        <dbReference type="ARBA" id="ARBA00034247"/>
    </source>
</evidence>
<dbReference type="FunFam" id="3.30.70.270:FF:000001">
    <property type="entry name" value="Diguanylate cyclase domain protein"/>
    <property type="match status" value="1"/>
</dbReference>
<keyword evidence="3" id="KW-1133">Transmembrane helix</keyword>
<feature type="transmembrane region" description="Helical" evidence="3">
    <location>
        <begin position="71"/>
        <end position="90"/>
    </location>
</feature>
<protein>
    <recommendedName>
        <fullName evidence="1">diguanylate cyclase</fullName>
        <ecNumber evidence="1">2.7.7.65</ecNumber>
    </recommendedName>
</protein>
<dbReference type="GO" id="GO:1902201">
    <property type="term" value="P:negative regulation of bacterial-type flagellum-dependent cell motility"/>
    <property type="evidence" value="ECO:0007669"/>
    <property type="project" value="TreeGrafter"/>
</dbReference>
<dbReference type="GO" id="GO:0005886">
    <property type="term" value="C:plasma membrane"/>
    <property type="evidence" value="ECO:0007669"/>
    <property type="project" value="TreeGrafter"/>
</dbReference>
<dbReference type="EMBL" id="FRFE01000008">
    <property type="protein sequence ID" value="SHO47885.1"/>
    <property type="molecule type" value="Genomic_DNA"/>
</dbReference>
<name>A0A1M7Y660_9BACT</name>
<dbReference type="InterPro" id="IPR050469">
    <property type="entry name" value="Diguanylate_Cyclase"/>
</dbReference>
<dbReference type="GO" id="GO:0052621">
    <property type="term" value="F:diguanylate cyclase activity"/>
    <property type="evidence" value="ECO:0007669"/>
    <property type="project" value="UniProtKB-EC"/>
</dbReference>
<dbReference type="CDD" id="cd01949">
    <property type="entry name" value="GGDEF"/>
    <property type="match status" value="1"/>
</dbReference>
<dbReference type="AlphaFoldDB" id="A0A1M7Y660"/>
<dbReference type="EC" id="2.7.7.65" evidence="1"/>
<sequence length="282" mass="32307">MSHTLAEQVREFLAATRSSYSYNPFHNIYIWFGILWGLPIPLASTLFQALFIDSRDITLITQTVIATPIQWIFLAHPFIFGCLFGILGTVRHHKDEEVQKLIEELKMMSILDPLTGLSNRRYFTDEFEDELARIERKNTPLALIFLDLDHFKNVNDTHGHRIGDEILRLTASHLRTNCRPYDIPARWGGEEFIILLPDTTEKTAATFAERIRQDFTRKISPTMPITVTVSIGVTAFKPGDTLEYFVDRADKALYHAKRTGRNKVVSWSDIALGTESDHLDQA</sequence>
<dbReference type="PROSITE" id="PS50887">
    <property type="entry name" value="GGDEF"/>
    <property type="match status" value="1"/>
</dbReference>
<dbReference type="GO" id="GO:0043709">
    <property type="term" value="P:cell adhesion involved in single-species biofilm formation"/>
    <property type="evidence" value="ECO:0007669"/>
    <property type="project" value="TreeGrafter"/>
</dbReference>
<dbReference type="PANTHER" id="PTHR45138">
    <property type="entry name" value="REGULATORY COMPONENTS OF SENSORY TRANSDUCTION SYSTEM"/>
    <property type="match status" value="1"/>
</dbReference>
<organism evidence="5 6">
    <name type="scientific">Desulfopila aestuarii DSM 18488</name>
    <dbReference type="NCBI Taxonomy" id="1121416"/>
    <lineage>
        <taxon>Bacteria</taxon>
        <taxon>Pseudomonadati</taxon>
        <taxon>Thermodesulfobacteriota</taxon>
        <taxon>Desulfobulbia</taxon>
        <taxon>Desulfobulbales</taxon>
        <taxon>Desulfocapsaceae</taxon>
        <taxon>Desulfopila</taxon>
    </lineage>
</organism>
<evidence type="ECO:0000256" key="3">
    <source>
        <dbReference type="SAM" id="Phobius"/>
    </source>
</evidence>
<dbReference type="STRING" id="1121416.SAMN02745220_02027"/>
<evidence type="ECO:0000256" key="1">
    <source>
        <dbReference type="ARBA" id="ARBA00012528"/>
    </source>
</evidence>
<feature type="transmembrane region" description="Helical" evidence="3">
    <location>
        <begin position="28"/>
        <end position="51"/>
    </location>
</feature>
<dbReference type="Pfam" id="PF00990">
    <property type="entry name" value="GGDEF"/>
    <property type="match status" value="1"/>
</dbReference>
<dbReference type="SMART" id="SM00267">
    <property type="entry name" value="GGDEF"/>
    <property type="match status" value="1"/>
</dbReference>
<keyword evidence="6" id="KW-1185">Reference proteome</keyword>